<reference evidence="1 2" key="1">
    <citation type="submission" date="2020-08" db="EMBL/GenBank/DDBJ databases">
        <title>Genome public.</title>
        <authorList>
            <person name="Liu C."/>
            <person name="Sun Q."/>
        </authorList>
    </citation>
    <scope>NUCLEOTIDE SEQUENCE [LARGE SCALE GENOMIC DNA]</scope>
    <source>
        <strain evidence="1 2">NSJ-34</strain>
    </source>
</reference>
<organism evidence="1 2">
    <name type="scientific">Blautia celeris</name>
    <dbReference type="NCBI Taxonomy" id="2763026"/>
    <lineage>
        <taxon>Bacteria</taxon>
        <taxon>Bacillati</taxon>
        <taxon>Bacillota</taxon>
        <taxon>Clostridia</taxon>
        <taxon>Lachnospirales</taxon>
        <taxon>Lachnospiraceae</taxon>
        <taxon>Blautia</taxon>
    </lineage>
</organism>
<name>A0ABR7FBK6_9FIRM</name>
<dbReference type="EMBL" id="JACOOU010000003">
    <property type="protein sequence ID" value="MBC5672593.1"/>
    <property type="molecule type" value="Genomic_DNA"/>
</dbReference>
<evidence type="ECO:0000313" key="2">
    <source>
        <dbReference type="Proteomes" id="UP000654573"/>
    </source>
</evidence>
<sequence length="56" mass="6395">MNLNDTTKYQLAKSLTELAIQNNLFYKYEDSVETAKSITVFFDTIVNTVGKSDKNE</sequence>
<protein>
    <submittedName>
        <fullName evidence="1">Uncharacterized protein</fullName>
    </submittedName>
</protein>
<dbReference type="RefSeq" id="WP_158587303.1">
    <property type="nucleotide sequence ID" value="NZ_JACOOU010000003.1"/>
</dbReference>
<proteinExistence type="predicted"/>
<dbReference type="Proteomes" id="UP000654573">
    <property type="component" value="Unassembled WGS sequence"/>
</dbReference>
<accession>A0ABR7FBK6</accession>
<comment type="caution">
    <text evidence="1">The sequence shown here is derived from an EMBL/GenBank/DDBJ whole genome shotgun (WGS) entry which is preliminary data.</text>
</comment>
<gene>
    <name evidence="1" type="ORF">H8S76_10065</name>
</gene>
<keyword evidence="2" id="KW-1185">Reference proteome</keyword>
<evidence type="ECO:0000313" key="1">
    <source>
        <dbReference type="EMBL" id="MBC5672593.1"/>
    </source>
</evidence>